<accession>G5HBL3</accession>
<dbReference type="Gene3D" id="2.115.10.20">
    <property type="entry name" value="Glycosyl hydrolase domain, family 43"/>
    <property type="match status" value="1"/>
</dbReference>
<evidence type="ECO:0000256" key="1">
    <source>
        <dbReference type="ARBA" id="ARBA00004834"/>
    </source>
</evidence>
<keyword evidence="4 6" id="KW-0326">Glycosidase</keyword>
<reference evidence="8 9" key="1">
    <citation type="submission" date="2011-08" db="EMBL/GenBank/DDBJ databases">
        <title>The Genome Sequence of Alistipes indistinctus YIT 12060.</title>
        <authorList>
            <consortium name="The Broad Institute Genome Sequencing Platform"/>
            <person name="Earl A."/>
            <person name="Ward D."/>
            <person name="Feldgarden M."/>
            <person name="Gevers D."/>
            <person name="Morotomi M."/>
            <person name="Young S.K."/>
            <person name="Zeng Q."/>
            <person name="Gargeya S."/>
            <person name="Fitzgerald M."/>
            <person name="Haas B."/>
            <person name="Abouelleil A."/>
            <person name="Alvarado L."/>
            <person name="Arachchi H.M."/>
            <person name="Berlin A."/>
            <person name="Brown A."/>
            <person name="Chapman S.B."/>
            <person name="Chen Z."/>
            <person name="Dunbar C."/>
            <person name="Freedman E."/>
            <person name="Gearin G."/>
            <person name="Gellesch M."/>
            <person name="Goldberg J."/>
            <person name="Griggs A."/>
            <person name="Gujja S."/>
            <person name="Heiman D."/>
            <person name="Howarth C."/>
            <person name="Larson L."/>
            <person name="Lui A."/>
            <person name="MacDonald P.J.P."/>
            <person name="Montmayeur A."/>
            <person name="Murphy C."/>
            <person name="Neiman D."/>
            <person name="Pearson M."/>
            <person name="Priest M."/>
            <person name="Roberts A."/>
            <person name="Saif S."/>
            <person name="Shea T."/>
            <person name="Shenoy N."/>
            <person name="Sisk P."/>
            <person name="Stolte C."/>
            <person name="Sykes S."/>
            <person name="Wortman J."/>
            <person name="Nusbaum C."/>
            <person name="Birren B."/>
        </authorList>
    </citation>
    <scope>NUCLEOTIDE SEQUENCE [LARGE SCALE GENOMIC DNA]</scope>
    <source>
        <strain evidence="8 9">YIT 12060</strain>
    </source>
</reference>
<evidence type="ECO:0000256" key="3">
    <source>
        <dbReference type="ARBA" id="ARBA00022801"/>
    </source>
</evidence>
<dbReference type="PANTHER" id="PTHR43301:SF3">
    <property type="entry name" value="ARABINAN ENDO-1,5-ALPHA-L-ARABINOSIDASE A-RELATED"/>
    <property type="match status" value="1"/>
</dbReference>
<dbReference type="OrthoDB" id="9763933at2"/>
<dbReference type="CDD" id="cd08981">
    <property type="entry name" value="GH43_Bt1873-like"/>
    <property type="match status" value="1"/>
</dbReference>
<name>G5HBL3_9BACT</name>
<dbReference type="RefSeq" id="WP_009135129.1">
    <property type="nucleotide sequence ID" value="NZ_CP102250.1"/>
</dbReference>
<dbReference type="STRING" id="742725.HMPREF9450_02323"/>
<organism evidence="8 9">
    <name type="scientific">Alistipes indistinctus YIT 12060</name>
    <dbReference type="NCBI Taxonomy" id="742725"/>
    <lineage>
        <taxon>Bacteria</taxon>
        <taxon>Pseudomonadati</taxon>
        <taxon>Bacteroidota</taxon>
        <taxon>Bacteroidia</taxon>
        <taxon>Bacteroidales</taxon>
        <taxon>Rikenellaceae</taxon>
        <taxon>Alistipes</taxon>
    </lineage>
</organism>
<dbReference type="AlphaFoldDB" id="G5HBL3"/>
<dbReference type="Pfam" id="PF04616">
    <property type="entry name" value="Glyco_hydro_43"/>
    <property type="match status" value="1"/>
</dbReference>
<dbReference type="GO" id="GO:0005975">
    <property type="term" value="P:carbohydrate metabolic process"/>
    <property type="evidence" value="ECO:0007669"/>
    <property type="project" value="InterPro"/>
</dbReference>
<evidence type="ECO:0000256" key="5">
    <source>
        <dbReference type="PIRSR" id="PIRSR606710-2"/>
    </source>
</evidence>
<dbReference type="PANTHER" id="PTHR43301">
    <property type="entry name" value="ARABINAN ENDO-1,5-ALPHA-L-ARABINOSIDASE"/>
    <property type="match status" value="1"/>
</dbReference>
<evidence type="ECO:0000313" key="8">
    <source>
        <dbReference type="EMBL" id="EHB91240.1"/>
    </source>
</evidence>
<keyword evidence="7" id="KW-0732">Signal</keyword>
<dbReference type="PROSITE" id="PS51257">
    <property type="entry name" value="PROKAR_LIPOPROTEIN"/>
    <property type="match status" value="1"/>
</dbReference>
<dbReference type="HOGENOM" id="CLU_048744_0_0_10"/>
<feature type="site" description="Important for catalytic activity, responsible for pKa modulation of the active site Glu and correct orientation of both the proton donor and substrate" evidence="5">
    <location>
        <position position="157"/>
    </location>
</feature>
<proteinExistence type="inferred from homology"/>
<evidence type="ECO:0000256" key="7">
    <source>
        <dbReference type="SAM" id="SignalP"/>
    </source>
</evidence>
<keyword evidence="3 6" id="KW-0378">Hydrolase</keyword>
<keyword evidence="9" id="KW-1185">Reference proteome</keyword>
<comment type="similarity">
    <text evidence="2 6">Belongs to the glycosyl hydrolase 43 family.</text>
</comment>
<evidence type="ECO:0000256" key="6">
    <source>
        <dbReference type="RuleBase" id="RU361187"/>
    </source>
</evidence>
<dbReference type="InterPro" id="IPR023296">
    <property type="entry name" value="Glyco_hydro_beta-prop_sf"/>
</dbReference>
<gene>
    <name evidence="8" type="ORF">HMPREF9450_02323</name>
</gene>
<dbReference type="SUPFAM" id="SSF75005">
    <property type="entry name" value="Arabinanase/levansucrase/invertase"/>
    <property type="match status" value="1"/>
</dbReference>
<evidence type="ECO:0008006" key="10">
    <source>
        <dbReference type="Google" id="ProtNLM"/>
    </source>
</evidence>
<evidence type="ECO:0000256" key="2">
    <source>
        <dbReference type="ARBA" id="ARBA00009865"/>
    </source>
</evidence>
<protein>
    <recommendedName>
        <fullName evidence="10">Glycosyl hydrolase family 43</fullName>
    </recommendedName>
</protein>
<dbReference type="Proteomes" id="UP000006008">
    <property type="component" value="Unassembled WGS sequence"/>
</dbReference>
<dbReference type="eggNOG" id="COG3507">
    <property type="taxonomic scope" value="Bacteria"/>
</dbReference>
<evidence type="ECO:0000256" key="4">
    <source>
        <dbReference type="ARBA" id="ARBA00023295"/>
    </source>
</evidence>
<dbReference type="GO" id="GO:0004553">
    <property type="term" value="F:hydrolase activity, hydrolyzing O-glycosyl compounds"/>
    <property type="evidence" value="ECO:0007669"/>
    <property type="project" value="InterPro"/>
</dbReference>
<dbReference type="PATRIC" id="fig|742725.3.peg.2394"/>
<comment type="pathway">
    <text evidence="1">Glycan metabolism; L-arabinan degradation.</text>
</comment>
<evidence type="ECO:0000313" key="9">
    <source>
        <dbReference type="Proteomes" id="UP000006008"/>
    </source>
</evidence>
<comment type="caution">
    <text evidence="8">The sequence shown here is derived from an EMBL/GenBank/DDBJ whole genome shotgun (WGS) entry which is preliminary data.</text>
</comment>
<dbReference type="InterPro" id="IPR050727">
    <property type="entry name" value="GH43_arabinanases"/>
</dbReference>
<feature type="signal peptide" evidence="7">
    <location>
        <begin position="1"/>
        <end position="21"/>
    </location>
</feature>
<dbReference type="EMBL" id="ADLD01000014">
    <property type="protein sequence ID" value="EHB91240.1"/>
    <property type="molecule type" value="Genomic_DNA"/>
</dbReference>
<dbReference type="GeneID" id="92817010"/>
<feature type="chain" id="PRO_5003477921" description="Glycosyl hydrolase family 43" evidence="7">
    <location>
        <begin position="22"/>
        <end position="334"/>
    </location>
</feature>
<dbReference type="InterPro" id="IPR006710">
    <property type="entry name" value="Glyco_hydro_43"/>
</dbReference>
<sequence>MIKPGYLCFALFALIASCLHAQQAPVASPGTVSLAEIRIRDPFILPDSAQRIYYLFGTNYPDAAPGKGGFDVYTSRDLISWQGPEAVYRPASGIWGWKNFWAPECHTYRGKSYLFVTMWEEAASQRGTTILRAERPAGPYREYAKGRVTPEEWGALDGTLYLDGQGDPWMVFCHEWVQVGDGTIEAVPLRKDLRGPAGKPVTLFAASEAPWVRAYVPGKYVTDGPFLYRNSRGELLMLWSSFGQEGYALGVARSLSGEVTGPWEHVSEPLFARDGGHGMLFRTFDGQLVLSLHQPNKGPLERTRLFLVGERPDGLPYVVGRLTEEAVPTACDGS</sequence>